<evidence type="ECO:0000313" key="1">
    <source>
        <dbReference type="EMBL" id="OJT02140.1"/>
    </source>
</evidence>
<reference evidence="4 5" key="1">
    <citation type="submission" date="2016-10" db="EMBL/GenBank/DDBJ databases">
        <title>Genome sequence of the basidiomycete white-rot fungus Trametes pubescens.</title>
        <authorList>
            <person name="Makela M.R."/>
            <person name="Granchi Z."/>
            <person name="Peng M."/>
            <person name="De Vries R.P."/>
            <person name="Grigoriev I."/>
            <person name="Riley R."/>
            <person name="Hilden K."/>
        </authorList>
    </citation>
    <scope>NUCLEOTIDE SEQUENCE [LARGE SCALE GENOMIC DNA]</scope>
    <source>
        <strain evidence="4 5">FBCC735</strain>
    </source>
</reference>
<dbReference type="STRING" id="154538.A0A1M2VQG7"/>
<evidence type="ECO:0000313" key="4">
    <source>
        <dbReference type="EMBL" id="OJT09854.1"/>
    </source>
</evidence>
<name>A0A1M2VQG7_TRAPU</name>
<sequence length="61" mass="7264">MDMGFGLEIWENEVEGENWKVADWSEEEQNIVGQTYEWIRIDADCEWTAAIAFDQKGYMWV</sequence>
<evidence type="ECO:0000313" key="2">
    <source>
        <dbReference type="EMBL" id="OJT08922.1"/>
    </source>
</evidence>
<organism evidence="4 5">
    <name type="scientific">Trametes pubescens</name>
    <name type="common">White-rot fungus</name>
    <dbReference type="NCBI Taxonomy" id="154538"/>
    <lineage>
        <taxon>Eukaryota</taxon>
        <taxon>Fungi</taxon>
        <taxon>Dikarya</taxon>
        <taxon>Basidiomycota</taxon>
        <taxon>Agaricomycotina</taxon>
        <taxon>Agaricomycetes</taxon>
        <taxon>Polyporales</taxon>
        <taxon>Polyporaceae</taxon>
        <taxon>Trametes</taxon>
    </lineage>
</organism>
<protein>
    <submittedName>
        <fullName evidence="4">Uncharacterized protein</fullName>
    </submittedName>
</protein>
<dbReference type="EMBL" id="MNAD01000874">
    <property type="protein sequence ID" value="OJT09854.1"/>
    <property type="molecule type" value="Genomic_DNA"/>
</dbReference>
<keyword evidence="5" id="KW-1185">Reference proteome</keyword>
<dbReference type="AlphaFoldDB" id="A0A1M2VQG7"/>
<gene>
    <name evidence="4" type="ORF">TRAPUB_13666</name>
    <name evidence="3" type="ORF">TRAPUB_178</name>
    <name evidence="2" type="ORF">TRAPUB_187</name>
    <name evidence="1" type="ORF">TRAPUB_7398</name>
</gene>
<dbReference type="EMBL" id="MNAD01000995">
    <property type="protein sequence ID" value="OJT08922.1"/>
    <property type="molecule type" value="Genomic_DNA"/>
</dbReference>
<dbReference type="OrthoDB" id="2812807at2759"/>
<proteinExistence type="predicted"/>
<evidence type="ECO:0000313" key="3">
    <source>
        <dbReference type="EMBL" id="OJT08930.1"/>
    </source>
</evidence>
<dbReference type="EMBL" id="MNAD01000994">
    <property type="protein sequence ID" value="OJT08930.1"/>
    <property type="molecule type" value="Genomic_DNA"/>
</dbReference>
<comment type="caution">
    <text evidence="4">The sequence shown here is derived from an EMBL/GenBank/DDBJ whole genome shotgun (WGS) entry which is preliminary data.</text>
</comment>
<dbReference type="EMBL" id="MNAD01001699">
    <property type="protein sequence ID" value="OJT02140.1"/>
    <property type="molecule type" value="Genomic_DNA"/>
</dbReference>
<dbReference type="Proteomes" id="UP000184267">
    <property type="component" value="Unassembled WGS sequence"/>
</dbReference>
<evidence type="ECO:0000313" key="5">
    <source>
        <dbReference type="Proteomes" id="UP000184267"/>
    </source>
</evidence>
<accession>A0A1M2VQG7</accession>